<comment type="cofactor">
    <cofactor evidence="1">
        <name>Cu(2+)</name>
        <dbReference type="ChEBI" id="CHEBI:29036"/>
    </cofactor>
</comment>
<evidence type="ECO:0000256" key="7">
    <source>
        <dbReference type="SAM" id="SignalP"/>
    </source>
</evidence>
<dbReference type="Pfam" id="PF03067">
    <property type="entry name" value="LPMO_10"/>
    <property type="match status" value="1"/>
</dbReference>
<dbReference type="InterPro" id="IPR004302">
    <property type="entry name" value="Cellulose/chitin-bd_N"/>
</dbReference>
<gene>
    <name evidence="9" type="ORF">SEPMUDRAFT_147759</name>
</gene>
<dbReference type="GeneID" id="27901646"/>
<dbReference type="eggNOG" id="ENOG502QQKA">
    <property type="taxonomic scope" value="Eukaryota"/>
</dbReference>
<dbReference type="OrthoDB" id="120613at2759"/>
<keyword evidence="4" id="KW-1015">Disulfide bond</keyword>
<evidence type="ECO:0000256" key="1">
    <source>
        <dbReference type="ARBA" id="ARBA00001973"/>
    </source>
</evidence>
<keyword evidence="3" id="KW-0186">Copper</keyword>
<sequence length="210" mass="22483">MKYLAACLTILELVSAHGYFEAPLGRKPGNAFSAACGAQANSMMSSDINGNIQGLQNLVASQSDYDPTKCDFWTCKGMKFEDNTDSVQTYTAGQQVPLYFNIRAPHSGYANVSIIDTTSNSMIAANLSAWDEYALTSIPAKTEWTNFTITIPSDIGTQCSTAGKCAIQMHWNAPPPVDQTYQSCIDFTVGASGGSNASSKKRNVAKSFAA</sequence>
<reference evidence="9 10" key="1">
    <citation type="journal article" date="2012" name="PLoS Pathog.">
        <title>Diverse lifestyles and strategies of plant pathogenesis encoded in the genomes of eighteen Dothideomycetes fungi.</title>
        <authorList>
            <person name="Ohm R.A."/>
            <person name="Feau N."/>
            <person name="Henrissat B."/>
            <person name="Schoch C.L."/>
            <person name="Horwitz B.A."/>
            <person name="Barry K.W."/>
            <person name="Condon B.J."/>
            <person name="Copeland A.C."/>
            <person name="Dhillon B."/>
            <person name="Glaser F."/>
            <person name="Hesse C.N."/>
            <person name="Kosti I."/>
            <person name="LaButti K."/>
            <person name="Lindquist E.A."/>
            <person name="Lucas S."/>
            <person name="Salamov A.A."/>
            <person name="Bradshaw R.E."/>
            <person name="Ciuffetti L."/>
            <person name="Hamelin R.C."/>
            <person name="Kema G.H.J."/>
            <person name="Lawrence C."/>
            <person name="Scott J.A."/>
            <person name="Spatafora J.W."/>
            <person name="Turgeon B.G."/>
            <person name="de Wit P.J.G.M."/>
            <person name="Zhong S."/>
            <person name="Goodwin S.B."/>
            <person name="Grigoriev I.V."/>
        </authorList>
    </citation>
    <scope>NUCLEOTIDE SEQUENCE [LARGE SCALE GENOMIC DNA]</scope>
    <source>
        <strain evidence="9 10">SO2202</strain>
    </source>
</reference>
<dbReference type="GO" id="GO:0046872">
    <property type="term" value="F:metal ion binding"/>
    <property type="evidence" value="ECO:0007669"/>
    <property type="project" value="UniProtKB-KW"/>
</dbReference>
<evidence type="ECO:0000313" key="10">
    <source>
        <dbReference type="Proteomes" id="UP000016931"/>
    </source>
</evidence>
<organism evidence="9 10">
    <name type="scientific">Sphaerulina musiva (strain SO2202)</name>
    <name type="common">Poplar stem canker fungus</name>
    <name type="synonym">Septoria musiva</name>
    <dbReference type="NCBI Taxonomy" id="692275"/>
    <lineage>
        <taxon>Eukaryota</taxon>
        <taxon>Fungi</taxon>
        <taxon>Dikarya</taxon>
        <taxon>Ascomycota</taxon>
        <taxon>Pezizomycotina</taxon>
        <taxon>Dothideomycetes</taxon>
        <taxon>Dothideomycetidae</taxon>
        <taxon>Mycosphaerellales</taxon>
        <taxon>Mycosphaerellaceae</taxon>
        <taxon>Sphaerulina</taxon>
    </lineage>
</organism>
<name>M3C765_SPHMS</name>
<dbReference type="AlphaFoldDB" id="M3C765"/>
<evidence type="ECO:0000256" key="4">
    <source>
        <dbReference type="ARBA" id="ARBA00023157"/>
    </source>
</evidence>
<dbReference type="Proteomes" id="UP000016931">
    <property type="component" value="Unassembled WGS sequence"/>
</dbReference>
<dbReference type="EMBL" id="KB456261">
    <property type="protein sequence ID" value="EMF16096.1"/>
    <property type="molecule type" value="Genomic_DNA"/>
</dbReference>
<evidence type="ECO:0000259" key="8">
    <source>
        <dbReference type="Pfam" id="PF03067"/>
    </source>
</evidence>
<dbReference type="Gene3D" id="2.70.50.70">
    <property type="match status" value="1"/>
</dbReference>
<dbReference type="PANTHER" id="PTHR36575">
    <property type="entry name" value="BINDING PROTEIN, PUTATIVE (AFU_ORTHOLOGUE AFUA_1G14430)-RELATED"/>
    <property type="match status" value="1"/>
</dbReference>
<protein>
    <recommendedName>
        <fullName evidence="8">Chitin-binding type-4 domain-containing protein</fullName>
    </recommendedName>
</protein>
<keyword evidence="7" id="KW-0732">Signal</keyword>
<accession>M3C765</accession>
<evidence type="ECO:0000313" key="9">
    <source>
        <dbReference type="EMBL" id="EMF16096.1"/>
    </source>
</evidence>
<keyword evidence="10" id="KW-1185">Reference proteome</keyword>
<comment type="similarity">
    <text evidence="6">Belongs to the polysaccharide monooxygenase AA13 family.</text>
</comment>
<dbReference type="HOGENOM" id="CLU_053021_2_0_1"/>
<evidence type="ECO:0000256" key="5">
    <source>
        <dbReference type="ARBA" id="ARBA00023180"/>
    </source>
</evidence>
<keyword evidence="5" id="KW-0325">Glycoprotein</keyword>
<evidence type="ECO:0000256" key="6">
    <source>
        <dbReference type="ARBA" id="ARBA00034311"/>
    </source>
</evidence>
<keyword evidence="2" id="KW-0479">Metal-binding</keyword>
<proteinExistence type="inferred from homology"/>
<evidence type="ECO:0000256" key="3">
    <source>
        <dbReference type="ARBA" id="ARBA00023008"/>
    </source>
</evidence>
<evidence type="ECO:0000256" key="2">
    <source>
        <dbReference type="ARBA" id="ARBA00022723"/>
    </source>
</evidence>
<dbReference type="PANTHER" id="PTHR36575:SF2">
    <property type="entry name" value="CHITIN-BINDING TYPE-4 DOMAIN-CONTAINING PROTEIN-RELATED"/>
    <property type="match status" value="1"/>
</dbReference>
<dbReference type="InterPro" id="IPR052282">
    <property type="entry name" value="Starch-active_LPMO"/>
</dbReference>
<dbReference type="RefSeq" id="XP_016764217.1">
    <property type="nucleotide sequence ID" value="XM_016904509.1"/>
</dbReference>
<feature type="signal peptide" evidence="7">
    <location>
        <begin position="1"/>
        <end position="16"/>
    </location>
</feature>
<feature type="chain" id="PRO_5004032207" description="Chitin-binding type-4 domain-containing protein" evidence="7">
    <location>
        <begin position="17"/>
        <end position="210"/>
    </location>
</feature>
<feature type="domain" description="Chitin-binding type-4" evidence="8">
    <location>
        <begin position="17"/>
        <end position="187"/>
    </location>
</feature>
<dbReference type="OMA" id="SCIDFTM"/>